<dbReference type="EMBL" id="OMKW01000001">
    <property type="protein sequence ID" value="SPF28138.1"/>
    <property type="molecule type" value="Genomic_DNA"/>
</dbReference>
<dbReference type="Proteomes" id="UP000244932">
    <property type="component" value="Unassembled WGS sequence"/>
</dbReference>
<name>A0A2R8A7X8_9RHOB</name>
<proteinExistence type="predicted"/>
<dbReference type="PANTHER" id="PTHR22946:SF9">
    <property type="entry name" value="POLYKETIDE TRANSFERASE AF380"/>
    <property type="match status" value="1"/>
</dbReference>
<dbReference type="GO" id="GO:0052689">
    <property type="term" value="F:carboxylic ester hydrolase activity"/>
    <property type="evidence" value="ECO:0007669"/>
    <property type="project" value="UniProtKB-ARBA"/>
</dbReference>
<dbReference type="InterPro" id="IPR022742">
    <property type="entry name" value="Hydrolase_4"/>
</dbReference>
<dbReference type="InterPro" id="IPR029058">
    <property type="entry name" value="AB_hydrolase_fold"/>
</dbReference>
<dbReference type="PANTHER" id="PTHR22946">
    <property type="entry name" value="DIENELACTONE HYDROLASE DOMAIN-CONTAINING PROTEIN-RELATED"/>
    <property type="match status" value="1"/>
</dbReference>
<keyword evidence="2" id="KW-0732">Signal</keyword>
<dbReference type="Pfam" id="PF12146">
    <property type="entry name" value="Hydrolase_4"/>
    <property type="match status" value="1"/>
</dbReference>
<sequence>MKFFLAAIALATFALQAAQAETVRFQASDGVAVTAEFQAPAAGYSTIIVLFHQARSSRGEYAQIADRLNAMGYATLAVDQRSGGQANGVRNQTVAELGGSTGFAQAIPDLIAAAAWARQQPGARTVGVLGSSYSSSLVLVLAGRDPTFADAVMSFSPGEYFGTPNFVSSEVGRIQVPVFLTAARSETDQWRPFEQRINSVVTGFVPRGAGRHGASALDSSDGAEYWAALAQFLSQHLPAG</sequence>
<keyword evidence="5" id="KW-1185">Reference proteome</keyword>
<feature type="chain" id="PRO_5015345960" description="Serine aminopeptidase S33 domain-containing protein" evidence="2">
    <location>
        <begin position="21"/>
        <end position="240"/>
    </location>
</feature>
<feature type="domain" description="Serine aminopeptidase S33" evidence="3">
    <location>
        <begin position="47"/>
        <end position="158"/>
    </location>
</feature>
<dbReference type="AlphaFoldDB" id="A0A2R8A7X8"/>
<keyword evidence="1" id="KW-0378">Hydrolase</keyword>
<dbReference type="Gene3D" id="3.40.50.1820">
    <property type="entry name" value="alpha/beta hydrolase"/>
    <property type="match status" value="1"/>
</dbReference>
<reference evidence="4 5" key="1">
    <citation type="submission" date="2018-03" db="EMBL/GenBank/DDBJ databases">
        <authorList>
            <person name="Keele B.F."/>
        </authorList>
    </citation>
    <scope>NUCLEOTIDE SEQUENCE [LARGE SCALE GENOMIC DNA]</scope>
    <source>
        <strain evidence="4 5">CeCT 8812</strain>
    </source>
</reference>
<evidence type="ECO:0000256" key="2">
    <source>
        <dbReference type="SAM" id="SignalP"/>
    </source>
</evidence>
<organism evidence="4 5">
    <name type="scientific">Pontivivens insulae</name>
    <dbReference type="NCBI Taxonomy" id="1639689"/>
    <lineage>
        <taxon>Bacteria</taxon>
        <taxon>Pseudomonadati</taxon>
        <taxon>Pseudomonadota</taxon>
        <taxon>Alphaproteobacteria</taxon>
        <taxon>Rhodobacterales</taxon>
        <taxon>Paracoccaceae</taxon>
        <taxon>Pontivivens</taxon>
    </lineage>
</organism>
<evidence type="ECO:0000259" key="3">
    <source>
        <dbReference type="Pfam" id="PF12146"/>
    </source>
</evidence>
<dbReference type="RefSeq" id="WP_162844858.1">
    <property type="nucleotide sequence ID" value="NZ_OMKW01000001.1"/>
</dbReference>
<feature type="signal peptide" evidence="2">
    <location>
        <begin position="1"/>
        <end position="20"/>
    </location>
</feature>
<dbReference type="InterPro" id="IPR050261">
    <property type="entry name" value="FrsA_esterase"/>
</dbReference>
<accession>A0A2R8A7X8</accession>
<dbReference type="SUPFAM" id="SSF53474">
    <property type="entry name" value="alpha/beta-Hydrolases"/>
    <property type="match status" value="1"/>
</dbReference>
<gene>
    <name evidence="4" type="ORF">POI8812_00436</name>
</gene>
<protein>
    <recommendedName>
        <fullName evidence="3">Serine aminopeptidase S33 domain-containing protein</fullName>
    </recommendedName>
</protein>
<evidence type="ECO:0000256" key="1">
    <source>
        <dbReference type="ARBA" id="ARBA00022801"/>
    </source>
</evidence>
<evidence type="ECO:0000313" key="4">
    <source>
        <dbReference type="EMBL" id="SPF28138.1"/>
    </source>
</evidence>
<evidence type="ECO:0000313" key="5">
    <source>
        <dbReference type="Proteomes" id="UP000244932"/>
    </source>
</evidence>